<dbReference type="EMBL" id="NHSD01000284">
    <property type="protein sequence ID" value="MBK5927986.1"/>
    <property type="molecule type" value="Genomic_DNA"/>
</dbReference>
<evidence type="ECO:0000313" key="2">
    <source>
        <dbReference type="Proteomes" id="UP000706333"/>
    </source>
</evidence>
<reference evidence="1" key="1">
    <citation type="submission" date="2017-05" db="EMBL/GenBank/DDBJ databases">
        <authorList>
            <person name="Imhoff J.F."/>
            <person name="Rahn T."/>
            <person name="Kuenzel S."/>
            <person name="Neulinger S.C."/>
        </authorList>
    </citation>
    <scope>NUCLEOTIDE SEQUENCE</scope>
    <source>
        <strain evidence="1">LMG 28126</strain>
    </source>
</reference>
<sequence length="61" mass="6920">MPSSQLKRLQDAQRKVAQLVHLDPVYLPIFERLEAEIQAAETTGDAIERARRLVALHRAKA</sequence>
<comment type="caution">
    <text evidence="1">The sequence shown here is derived from an EMBL/GenBank/DDBJ whole genome shotgun (WGS) entry which is preliminary data.</text>
</comment>
<evidence type="ECO:0000313" key="1">
    <source>
        <dbReference type="EMBL" id="MBK5927986.1"/>
    </source>
</evidence>
<gene>
    <name evidence="1" type="ORF">CCR87_11720</name>
</gene>
<reference evidence="1" key="2">
    <citation type="journal article" date="2020" name="Microorganisms">
        <title>Osmotic Adaptation and Compatible Solute Biosynthesis of Phototrophic Bacteria as Revealed from Genome Analyses.</title>
        <authorList>
            <person name="Imhoff J.F."/>
            <person name="Rahn T."/>
            <person name="Kunzel S."/>
            <person name="Keller A."/>
            <person name="Neulinger S.C."/>
        </authorList>
    </citation>
    <scope>NUCLEOTIDE SEQUENCE</scope>
    <source>
        <strain evidence="1">LMG 28126</strain>
    </source>
</reference>
<keyword evidence="2" id="KW-1185">Reference proteome</keyword>
<organism evidence="1 2">
    <name type="scientific">Rhodobaculum claviforme</name>
    <dbReference type="NCBI Taxonomy" id="1549854"/>
    <lineage>
        <taxon>Bacteria</taxon>
        <taxon>Pseudomonadati</taxon>
        <taxon>Pseudomonadota</taxon>
        <taxon>Alphaproteobacteria</taxon>
        <taxon>Rhodobacterales</taxon>
        <taxon>Paracoccaceae</taxon>
        <taxon>Rhodobaculum</taxon>
    </lineage>
</organism>
<dbReference type="RefSeq" id="WP_207186628.1">
    <property type="nucleotide sequence ID" value="NZ_NHSD01000284.1"/>
</dbReference>
<proteinExistence type="predicted"/>
<dbReference type="Proteomes" id="UP000706333">
    <property type="component" value="Unassembled WGS sequence"/>
</dbReference>
<accession>A0A934TM35</accession>
<name>A0A934TM35_9RHOB</name>
<dbReference type="AlphaFoldDB" id="A0A934TM35"/>
<protein>
    <submittedName>
        <fullName evidence="1">Uncharacterized protein</fullName>
    </submittedName>
</protein>